<evidence type="ECO:0000259" key="21">
    <source>
        <dbReference type="PROSITE" id="PS50846"/>
    </source>
</evidence>
<dbReference type="InterPro" id="IPR001757">
    <property type="entry name" value="P_typ_ATPase"/>
</dbReference>
<evidence type="ECO:0000256" key="4">
    <source>
        <dbReference type="ARBA" id="ARBA00022475"/>
    </source>
</evidence>
<keyword evidence="12" id="KW-0460">Magnesium</keyword>
<dbReference type="GO" id="GO:0008551">
    <property type="term" value="F:P-type cadmium transporter activity"/>
    <property type="evidence" value="ECO:0007669"/>
    <property type="project" value="UniProtKB-EC"/>
</dbReference>
<keyword evidence="9 19" id="KW-0547">Nucleotide-binding</keyword>
<dbReference type="Pfam" id="PF00403">
    <property type="entry name" value="HMA"/>
    <property type="match status" value="1"/>
</dbReference>
<dbReference type="SUPFAM" id="SSF81665">
    <property type="entry name" value="Calcium ATPase, transmembrane domain M"/>
    <property type="match status" value="1"/>
</dbReference>
<dbReference type="SUPFAM" id="SSF55008">
    <property type="entry name" value="HMA, heavy metal-associated domain"/>
    <property type="match status" value="1"/>
</dbReference>
<dbReference type="PROSITE" id="PS00154">
    <property type="entry name" value="ATPASE_E1_E2"/>
    <property type="match status" value="1"/>
</dbReference>
<dbReference type="InterPro" id="IPR036163">
    <property type="entry name" value="HMA_dom_sf"/>
</dbReference>
<dbReference type="InterPro" id="IPR008250">
    <property type="entry name" value="ATPase_P-typ_transduc_dom_A_sf"/>
</dbReference>
<keyword evidence="7 19" id="KW-0812">Transmembrane</keyword>
<evidence type="ECO:0000256" key="7">
    <source>
        <dbReference type="ARBA" id="ARBA00022692"/>
    </source>
</evidence>
<dbReference type="InterPro" id="IPR018303">
    <property type="entry name" value="ATPase_P-typ_P_site"/>
</dbReference>
<accession>A0AA96RFZ9</accession>
<comment type="subcellular location">
    <subcellularLocation>
        <location evidence="1">Cell membrane</location>
        <topology evidence="1">Multi-pass membrane protein</topology>
    </subcellularLocation>
</comment>
<dbReference type="FunFam" id="2.70.150.10:FF:000002">
    <property type="entry name" value="Copper-transporting ATPase 1, putative"/>
    <property type="match status" value="1"/>
</dbReference>
<feature type="transmembrane region" description="Helical" evidence="19">
    <location>
        <begin position="684"/>
        <end position="706"/>
    </location>
</feature>
<evidence type="ECO:0000256" key="5">
    <source>
        <dbReference type="ARBA" id="ARBA00022539"/>
    </source>
</evidence>
<evidence type="ECO:0000256" key="2">
    <source>
        <dbReference type="ARBA" id="ARBA00006024"/>
    </source>
</evidence>
<dbReference type="GO" id="GO:0046872">
    <property type="term" value="F:metal ion binding"/>
    <property type="evidence" value="ECO:0007669"/>
    <property type="project" value="UniProtKB-KW"/>
</dbReference>
<dbReference type="InterPro" id="IPR017969">
    <property type="entry name" value="Heavy-metal-associated_CS"/>
</dbReference>
<dbReference type="EMBL" id="CP130318">
    <property type="protein sequence ID" value="WNQ12537.1"/>
    <property type="molecule type" value="Genomic_DNA"/>
</dbReference>
<keyword evidence="4 19" id="KW-1003">Cell membrane</keyword>
<dbReference type="CDD" id="cd00371">
    <property type="entry name" value="HMA"/>
    <property type="match status" value="1"/>
</dbReference>
<dbReference type="PANTHER" id="PTHR48085:SF5">
    <property type="entry name" value="CADMIUM_ZINC-TRANSPORTING ATPASE HMA4-RELATED"/>
    <property type="match status" value="1"/>
</dbReference>
<feature type="transmembrane region" description="Helical" evidence="19">
    <location>
        <begin position="126"/>
        <end position="145"/>
    </location>
</feature>
<dbReference type="Pfam" id="PF00702">
    <property type="entry name" value="Hydrolase"/>
    <property type="match status" value="1"/>
</dbReference>
<dbReference type="NCBIfam" id="TIGR01525">
    <property type="entry name" value="ATPase-IB_hvy"/>
    <property type="match status" value="1"/>
</dbReference>
<feature type="compositionally biased region" description="Basic and acidic residues" evidence="20">
    <location>
        <begin position="78"/>
        <end position="119"/>
    </location>
</feature>
<evidence type="ECO:0000256" key="16">
    <source>
        <dbReference type="ARBA" id="ARBA00023136"/>
    </source>
</evidence>
<dbReference type="InterPro" id="IPR027256">
    <property type="entry name" value="P-typ_ATPase_IB"/>
</dbReference>
<keyword evidence="8 19" id="KW-0479">Metal-binding</keyword>
<keyword evidence="23" id="KW-1185">Reference proteome</keyword>
<keyword evidence="5" id="KW-0104">Cadmium</keyword>
<dbReference type="AlphaFoldDB" id="A0AA96RFZ9"/>
<feature type="transmembrane region" description="Helical" evidence="19">
    <location>
        <begin position="352"/>
        <end position="371"/>
    </location>
</feature>
<dbReference type="Gene3D" id="3.40.1110.10">
    <property type="entry name" value="Calcium-transporting ATPase, cytoplasmic domain N"/>
    <property type="match status" value="1"/>
</dbReference>
<evidence type="ECO:0000256" key="8">
    <source>
        <dbReference type="ARBA" id="ARBA00022723"/>
    </source>
</evidence>
<dbReference type="GO" id="GO:0016887">
    <property type="term" value="F:ATP hydrolysis activity"/>
    <property type="evidence" value="ECO:0007669"/>
    <property type="project" value="InterPro"/>
</dbReference>
<dbReference type="GO" id="GO:0016463">
    <property type="term" value="F:P-type zinc transporter activity"/>
    <property type="evidence" value="ECO:0007669"/>
    <property type="project" value="UniProtKB-EC"/>
</dbReference>
<comment type="catalytic activity">
    <reaction evidence="18">
        <text>Cd(2+)(in) + ATP + H2O = Cd(2+)(out) + ADP + phosphate + H(+)</text>
        <dbReference type="Rhea" id="RHEA:12132"/>
        <dbReference type="ChEBI" id="CHEBI:15377"/>
        <dbReference type="ChEBI" id="CHEBI:15378"/>
        <dbReference type="ChEBI" id="CHEBI:30616"/>
        <dbReference type="ChEBI" id="CHEBI:43474"/>
        <dbReference type="ChEBI" id="CHEBI:48775"/>
        <dbReference type="ChEBI" id="CHEBI:456216"/>
        <dbReference type="EC" id="7.2.2.21"/>
    </reaction>
</comment>
<evidence type="ECO:0000256" key="14">
    <source>
        <dbReference type="ARBA" id="ARBA00022989"/>
    </source>
</evidence>
<dbReference type="InterPro" id="IPR023214">
    <property type="entry name" value="HAD_sf"/>
</dbReference>
<dbReference type="RefSeq" id="WP_315606315.1">
    <property type="nucleotide sequence ID" value="NZ_CP130318.1"/>
</dbReference>
<dbReference type="PRINTS" id="PR00119">
    <property type="entry name" value="CATATPASE"/>
</dbReference>
<name>A0AA96RFZ9_9BACL</name>
<evidence type="ECO:0000256" key="19">
    <source>
        <dbReference type="RuleBase" id="RU362081"/>
    </source>
</evidence>
<evidence type="ECO:0000256" key="13">
    <source>
        <dbReference type="ARBA" id="ARBA00022967"/>
    </source>
</evidence>
<dbReference type="InterPro" id="IPR051014">
    <property type="entry name" value="Cation_Transport_ATPase_IB"/>
</dbReference>
<dbReference type="PROSITE" id="PS01047">
    <property type="entry name" value="HMA_1"/>
    <property type="match status" value="1"/>
</dbReference>
<dbReference type="Pfam" id="PF00122">
    <property type="entry name" value="E1-E2_ATPase"/>
    <property type="match status" value="1"/>
</dbReference>
<dbReference type="NCBIfam" id="TIGR01494">
    <property type="entry name" value="ATPase_P-type"/>
    <property type="match status" value="1"/>
</dbReference>
<evidence type="ECO:0000256" key="6">
    <source>
        <dbReference type="ARBA" id="ARBA00022553"/>
    </source>
</evidence>
<evidence type="ECO:0000313" key="22">
    <source>
        <dbReference type="EMBL" id="WNQ12537.1"/>
    </source>
</evidence>
<keyword evidence="15" id="KW-0406">Ion transport</keyword>
<dbReference type="Gene3D" id="2.70.150.10">
    <property type="entry name" value="Calcium-transporting ATPase, cytoplasmic transduction domain A"/>
    <property type="match status" value="1"/>
</dbReference>
<dbReference type="KEGG" id="paun:MJA45_05765"/>
<keyword evidence="3" id="KW-0813">Transport</keyword>
<dbReference type="InterPro" id="IPR023298">
    <property type="entry name" value="ATPase_P-typ_TM_dom_sf"/>
</dbReference>
<keyword evidence="6" id="KW-0597">Phosphoprotein</keyword>
<dbReference type="InterPro" id="IPR023299">
    <property type="entry name" value="ATPase_P-typ_cyto_dom_N"/>
</dbReference>
<keyword evidence="11 19" id="KW-0067">ATP-binding</keyword>
<protein>
    <submittedName>
        <fullName evidence="22">Heavy metal translocating P-type ATPase</fullName>
    </submittedName>
</protein>
<sequence length="738" mass="78869">MSRSNGQQQTHKQELLLLGLDCANCAQKLERGVSGIPGVTSCSVDFLSRTMRLESPAGQEDAVREEAVRKIRSLEPHIRVQKAGRDEHGHADHAGHAHAREEEGRSHDHGEHGHSHDHGAGGSRVLLIRIAIGLILTAVGVFAPVSGLPELGLFLLAYVTVGGTVVLQAVRNLVRGQVFDENFLMALATIGAFAIGQYAEGVAVMLFYQAGEWFQGLAVNRSRRSIQSLMDIRPDYANLLAGSETKRVKPEQVQIGDRLLIKPGEKVPLDGIVREGSSQLDTSALTGESVPREVAEGDPVLSGSINKNGLLTVEVTKGYGESTVSKILELVREASSRKAPTENFITRFARTYTPAVVGIAVLLAVLPPLLVEGATFGDWLYRALIFLVISCPCALVISIPLGFFGGIGAASRAGVLVKGGSYLEALNDAAYVVFDKTGTLTKGVFQVTALKPSGSFSPEELLEYAAYAEAHSTHPIAESIRQAYGKALDGNRMSGYNEIPGHGIQVSVGGKEVLAGNAKLMEREGVAFAPPEDTGTLVHVAIDQAYAGYIVISDEVKENAAEAIRALKRYGIRRTVMLTGDARATAEAVGRRLGLDEVHAELLPQHKVEEIEKLDKQKSGKDKVIFVGDGINDTPVLARADIGVAMGGLGSDAAIEAADIVLMTDEPSKLLAALRIARKTRRIVWQNIGFALGVKGIFLLLGALGFATMWEAVFSDVGVTLLAVLNAMRILKETGKEV</sequence>
<dbReference type="PRINTS" id="PR00941">
    <property type="entry name" value="CDATPASE"/>
</dbReference>
<comment type="similarity">
    <text evidence="2 19">Belongs to the cation transport ATPase (P-type) (TC 3.A.3) family. Type IB subfamily.</text>
</comment>
<keyword evidence="13" id="KW-1278">Translocase</keyword>
<reference evidence="22 23" key="1">
    <citation type="submission" date="2022-02" db="EMBL/GenBank/DDBJ databases">
        <title>Paenibacillus sp. MBLB1776 Whole Genome Shotgun Sequencing.</title>
        <authorList>
            <person name="Hwang C.Y."/>
            <person name="Cho E.-S."/>
            <person name="Seo M.-J."/>
        </authorList>
    </citation>
    <scope>NUCLEOTIDE SEQUENCE [LARGE SCALE GENOMIC DNA]</scope>
    <source>
        <strain evidence="22 23">MBLB1776</strain>
    </source>
</reference>
<dbReference type="InterPro" id="IPR059000">
    <property type="entry name" value="ATPase_P-type_domA"/>
</dbReference>
<feature type="transmembrane region" description="Helical" evidence="19">
    <location>
        <begin position="151"/>
        <end position="170"/>
    </location>
</feature>
<feature type="region of interest" description="Disordered" evidence="20">
    <location>
        <begin position="78"/>
        <end position="120"/>
    </location>
</feature>
<keyword evidence="10" id="KW-0862">Zinc</keyword>
<dbReference type="PROSITE" id="PS50846">
    <property type="entry name" value="HMA_2"/>
    <property type="match status" value="1"/>
</dbReference>
<dbReference type="CDD" id="cd07548">
    <property type="entry name" value="P-type_ATPase-Cd_Zn_Co_like"/>
    <property type="match status" value="1"/>
</dbReference>
<comment type="catalytic activity">
    <reaction evidence="17">
        <text>Zn(2+)(in) + ATP + H2O = Zn(2+)(out) + ADP + phosphate + H(+)</text>
        <dbReference type="Rhea" id="RHEA:20621"/>
        <dbReference type="ChEBI" id="CHEBI:15377"/>
        <dbReference type="ChEBI" id="CHEBI:15378"/>
        <dbReference type="ChEBI" id="CHEBI:29105"/>
        <dbReference type="ChEBI" id="CHEBI:30616"/>
        <dbReference type="ChEBI" id="CHEBI:43474"/>
        <dbReference type="ChEBI" id="CHEBI:456216"/>
        <dbReference type="EC" id="7.2.2.12"/>
    </reaction>
</comment>
<dbReference type="Proteomes" id="UP001305702">
    <property type="component" value="Chromosome"/>
</dbReference>
<dbReference type="NCBIfam" id="TIGR01512">
    <property type="entry name" value="ATPase-IB2_Cd"/>
    <property type="match status" value="1"/>
</dbReference>
<gene>
    <name evidence="22" type="ORF">MJA45_05765</name>
</gene>
<dbReference type="InterPro" id="IPR036412">
    <property type="entry name" value="HAD-like_sf"/>
</dbReference>
<evidence type="ECO:0000256" key="17">
    <source>
        <dbReference type="ARBA" id="ARBA00047308"/>
    </source>
</evidence>
<dbReference type="PANTHER" id="PTHR48085">
    <property type="entry name" value="CADMIUM/ZINC-TRANSPORTING ATPASE HMA2-RELATED"/>
    <property type="match status" value="1"/>
</dbReference>
<feature type="transmembrane region" description="Helical" evidence="19">
    <location>
        <begin position="383"/>
        <end position="404"/>
    </location>
</feature>
<keyword evidence="14 19" id="KW-1133">Transmembrane helix</keyword>
<evidence type="ECO:0000256" key="12">
    <source>
        <dbReference type="ARBA" id="ARBA00022842"/>
    </source>
</evidence>
<dbReference type="GO" id="GO:0005524">
    <property type="term" value="F:ATP binding"/>
    <property type="evidence" value="ECO:0007669"/>
    <property type="project" value="UniProtKB-UniRule"/>
</dbReference>
<dbReference type="GO" id="GO:0005886">
    <property type="term" value="C:plasma membrane"/>
    <property type="evidence" value="ECO:0007669"/>
    <property type="project" value="UniProtKB-SubCell"/>
</dbReference>
<evidence type="ECO:0000256" key="18">
    <source>
        <dbReference type="ARBA" id="ARBA00049338"/>
    </source>
</evidence>
<dbReference type="Gene3D" id="3.30.70.100">
    <property type="match status" value="1"/>
</dbReference>
<organism evidence="22 23">
    <name type="scientific">Paenibacillus aurantius</name>
    <dbReference type="NCBI Taxonomy" id="2918900"/>
    <lineage>
        <taxon>Bacteria</taxon>
        <taxon>Bacillati</taxon>
        <taxon>Bacillota</taxon>
        <taxon>Bacilli</taxon>
        <taxon>Bacillales</taxon>
        <taxon>Paenibacillaceae</taxon>
        <taxon>Paenibacillus</taxon>
    </lineage>
</organism>
<evidence type="ECO:0000256" key="11">
    <source>
        <dbReference type="ARBA" id="ARBA00022840"/>
    </source>
</evidence>
<dbReference type="InterPro" id="IPR006121">
    <property type="entry name" value="HMA_dom"/>
</dbReference>
<keyword evidence="16 19" id="KW-0472">Membrane</keyword>
<dbReference type="Gene3D" id="3.40.50.1000">
    <property type="entry name" value="HAD superfamily/HAD-like"/>
    <property type="match status" value="1"/>
</dbReference>
<evidence type="ECO:0000256" key="20">
    <source>
        <dbReference type="SAM" id="MobiDB-lite"/>
    </source>
</evidence>
<feature type="domain" description="HMA" evidence="21">
    <location>
        <begin position="11"/>
        <end position="79"/>
    </location>
</feature>
<dbReference type="SUPFAM" id="SSF56784">
    <property type="entry name" value="HAD-like"/>
    <property type="match status" value="1"/>
</dbReference>
<evidence type="ECO:0000256" key="3">
    <source>
        <dbReference type="ARBA" id="ARBA00022448"/>
    </source>
</evidence>
<dbReference type="SUPFAM" id="SSF81653">
    <property type="entry name" value="Calcium ATPase, transduction domain A"/>
    <property type="match status" value="1"/>
</dbReference>
<evidence type="ECO:0000256" key="1">
    <source>
        <dbReference type="ARBA" id="ARBA00004651"/>
    </source>
</evidence>
<evidence type="ECO:0000256" key="10">
    <source>
        <dbReference type="ARBA" id="ARBA00022833"/>
    </source>
</evidence>
<evidence type="ECO:0000256" key="15">
    <source>
        <dbReference type="ARBA" id="ARBA00023065"/>
    </source>
</evidence>
<proteinExistence type="inferred from homology"/>
<evidence type="ECO:0000256" key="9">
    <source>
        <dbReference type="ARBA" id="ARBA00022741"/>
    </source>
</evidence>
<dbReference type="FunFam" id="3.40.1110.10:FF:000066">
    <property type="entry name" value="Cadmium-translocating P-type ATPase"/>
    <property type="match status" value="1"/>
</dbReference>
<evidence type="ECO:0000313" key="23">
    <source>
        <dbReference type="Proteomes" id="UP001305702"/>
    </source>
</evidence>